<accession>A0A4Y2FSP0</accession>
<evidence type="ECO:0000313" key="3">
    <source>
        <dbReference type="Proteomes" id="UP000499080"/>
    </source>
</evidence>
<dbReference type="Gene3D" id="3.30.420.10">
    <property type="entry name" value="Ribonuclease H-like superfamily/Ribonuclease H"/>
    <property type="match status" value="1"/>
</dbReference>
<dbReference type="Pfam" id="PF01498">
    <property type="entry name" value="HTH_Tnp_Tc3_2"/>
    <property type="match status" value="1"/>
</dbReference>
<gene>
    <name evidence="2" type="primary">TCB1_791</name>
    <name evidence="2" type="ORF">AVEN_67103_1</name>
</gene>
<dbReference type="Proteomes" id="UP000499080">
    <property type="component" value="Unassembled WGS sequence"/>
</dbReference>
<evidence type="ECO:0000313" key="2">
    <source>
        <dbReference type="EMBL" id="GBM43596.1"/>
    </source>
</evidence>
<protein>
    <submittedName>
        <fullName evidence="2">Transposable element Tcb1 transposase</fullName>
    </submittedName>
</protein>
<evidence type="ECO:0000259" key="1">
    <source>
        <dbReference type="Pfam" id="PF01498"/>
    </source>
</evidence>
<sequence>MFVNVPIPFSRQTITLLWELLQVRFKRTNSAVTKQRSGRPRTFSECEERWIMRQAHINPKTSAVKLSLKCKSRFRKSVNPETVRNVLKKHNYNGRVPRRNPYISKANLKTRLAFAKMYVKQPTEFWKNVIFVDKSKCNIFGSDGKQKVWHTPNTALHIKNLRPTVKYGGANQLVWDCMASSGVGNLDFIDGTMNKYVYLDILKLNLKQSARKLGISRHFKLYQDNDPKHTADICKLWVLYHCPRVIKAPAQSPDLNLIEHVWDYLQQKNQ</sequence>
<feature type="domain" description="Transposase Tc1-like" evidence="1">
    <location>
        <begin position="49"/>
        <end position="119"/>
    </location>
</feature>
<proteinExistence type="predicted"/>
<dbReference type="InterPro" id="IPR002492">
    <property type="entry name" value="Transposase_Tc1-like"/>
</dbReference>
<dbReference type="InterPro" id="IPR052338">
    <property type="entry name" value="Transposase_5"/>
</dbReference>
<name>A0A4Y2FSP0_ARAVE</name>
<dbReference type="InterPro" id="IPR036397">
    <property type="entry name" value="RNaseH_sf"/>
</dbReference>
<dbReference type="OrthoDB" id="6421377at2759"/>
<reference evidence="2 3" key="1">
    <citation type="journal article" date="2019" name="Sci. Rep.">
        <title>Orb-weaving spider Araneus ventricosus genome elucidates the spidroin gene catalogue.</title>
        <authorList>
            <person name="Kono N."/>
            <person name="Nakamura H."/>
            <person name="Ohtoshi R."/>
            <person name="Moran D.A.P."/>
            <person name="Shinohara A."/>
            <person name="Yoshida Y."/>
            <person name="Fujiwara M."/>
            <person name="Mori M."/>
            <person name="Tomita M."/>
            <person name="Arakawa K."/>
        </authorList>
    </citation>
    <scope>NUCLEOTIDE SEQUENCE [LARGE SCALE GENOMIC DNA]</scope>
</reference>
<comment type="caution">
    <text evidence="2">The sequence shown here is derived from an EMBL/GenBank/DDBJ whole genome shotgun (WGS) entry which is preliminary data.</text>
</comment>
<dbReference type="GO" id="GO:0003677">
    <property type="term" value="F:DNA binding"/>
    <property type="evidence" value="ECO:0007669"/>
    <property type="project" value="InterPro"/>
</dbReference>
<dbReference type="GO" id="GO:0006313">
    <property type="term" value="P:DNA transposition"/>
    <property type="evidence" value="ECO:0007669"/>
    <property type="project" value="InterPro"/>
</dbReference>
<dbReference type="EMBL" id="BGPR01001034">
    <property type="protein sequence ID" value="GBM43596.1"/>
    <property type="molecule type" value="Genomic_DNA"/>
</dbReference>
<dbReference type="PANTHER" id="PTHR23022">
    <property type="entry name" value="TRANSPOSABLE ELEMENT-RELATED"/>
    <property type="match status" value="1"/>
</dbReference>
<organism evidence="2 3">
    <name type="scientific">Araneus ventricosus</name>
    <name type="common">Orbweaver spider</name>
    <name type="synonym">Epeira ventricosa</name>
    <dbReference type="NCBI Taxonomy" id="182803"/>
    <lineage>
        <taxon>Eukaryota</taxon>
        <taxon>Metazoa</taxon>
        <taxon>Ecdysozoa</taxon>
        <taxon>Arthropoda</taxon>
        <taxon>Chelicerata</taxon>
        <taxon>Arachnida</taxon>
        <taxon>Araneae</taxon>
        <taxon>Araneomorphae</taxon>
        <taxon>Entelegynae</taxon>
        <taxon>Araneoidea</taxon>
        <taxon>Araneidae</taxon>
        <taxon>Araneus</taxon>
    </lineage>
</organism>
<keyword evidence="3" id="KW-1185">Reference proteome</keyword>
<dbReference type="AlphaFoldDB" id="A0A4Y2FSP0"/>
<dbReference type="GO" id="GO:0015074">
    <property type="term" value="P:DNA integration"/>
    <property type="evidence" value="ECO:0007669"/>
    <property type="project" value="InterPro"/>
</dbReference>
<dbReference type="PANTHER" id="PTHR23022:SF135">
    <property type="entry name" value="SI:DKEY-77F5.3"/>
    <property type="match status" value="1"/>
</dbReference>